<sequence>MNDSVFTGSPNSHTKENAPIPCRQLRPALFEYIKLERPDLKRSDNISYNELNEYKLRYISKYLLRDIHQLSELEDSVISSMTNQTIISDMIDEDDSDKLTVGQRLADRVSGFGGSWTFIISFIIFLLVWILVNIYWLHNKGFDPYPFILLNLILSCLAALQAPIIMMSQNRQEEKDRGRSKMDYMVNLKSELEVRILHEKLDQLLSNQEEYMSRLTDMEKKQPRADH</sequence>
<dbReference type="InterPro" id="IPR010406">
    <property type="entry name" value="DUF1003"/>
</dbReference>
<name>A0A1G6QSZ4_NIADE</name>
<dbReference type="AlphaFoldDB" id="A0A1G6QSZ4"/>
<dbReference type="Proteomes" id="UP000198757">
    <property type="component" value="Unassembled WGS sequence"/>
</dbReference>
<organism evidence="2 3">
    <name type="scientific">Niabella drilacis (strain DSM 25811 / CCM 8410 / CCUG 62505 / LMG 26954 / E90)</name>
    <dbReference type="NCBI Taxonomy" id="1285928"/>
    <lineage>
        <taxon>Bacteria</taxon>
        <taxon>Pseudomonadati</taxon>
        <taxon>Bacteroidota</taxon>
        <taxon>Chitinophagia</taxon>
        <taxon>Chitinophagales</taxon>
        <taxon>Chitinophagaceae</taxon>
        <taxon>Niabella</taxon>
    </lineage>
</organism>
<dbReference type="OrthoDB" id="9795736at2"/>
<evidence type="ECO:0000313" key="2">
    <source>
        <dbReference type="EMBL" id="SDC95480.1"/>
    </source>
</evidence>
<gene>
    <name evidence="2" type="ORF">SAMN04487894_1056</name>
</gene>
<evidence type="ECO:0000256" key="1">
    <source>
        <dbReference type="SAM" id="Phobius"/>
    </source>
</evidence>
<dbReference type="PANTHER" id="PTHR41386:SF1">
    <property type="entry name" value="MEMBRANE PROTEIN"/>
    <property type="match status" value="1"/>
</dbReference>
<keyword evidence="1" id="KW-0812">Transmembrane</keyword>
<dbReference type="PANTHER" id="PTHR41386">
    <property type="entry name" value="INTEGRAL MEMBRANE PROTEIN-RELATED"/>
    <property type="match status" value="1"/>
</dbReference>
<keyword evidence="1" id="KW-0472">Membrane</keyword>
<dbReference type="RefSeq" id="WP_090390021.1">
    <property type="nucleotide sequence ID" value="NZ_FMZO01000005.1"/>
</dbReference>
<evidence type="ECO:0000313" key="3">
    <source>
        <dbReference type="Proteomes" id="UP000198757"/>
    </source>
</evidence>
<keyword evidence="3" id="KW-1185">Reference proteome</keyword>
<dbReference type="STRING" id="1285928.SAMN04487894_1056"/>
<keyword evidence="1" id="KW-1133">Transmembrane helix</keyword>
<accession>A0A1G6QSZ4</accession>
<feature type="transmembrane region" description="Helical" evidence="1">
    <location>
        <begin position="148"/>
        <end position="167"/>
    </location>
</feature>
<feature type="transmembrane region" description="Helical" evidence="1">
    <location>
        <begin position="116"/>
        <end position="136"/>
    </location>
</feature>
<dbReference type="EMBL" id="FMZO01000005">
    <property type="protein sequence ID" value="SDC95480.1"/>
    <property type="molecule type" value="Genomic_DNA"/>
</dbReference>
<proteinExistence type="predicted"/>
<reference evidence="3" key="1">
    <citation type="submission" date="2016-10" db="EMBL/GenBank/DDBJ databases">
        <authorList>
            <person name="Varghese N."/>
            <person name="Submissions S."/>
        </authorList>
    </citation>
    <scope>NUCLEOTIDE SEQUENCE [LARGE SCALE GENOMIC DNA]</scope>
    <source>
        <strain evidence="3">DSM 25811 / CCM 8410 / LMG 26954 / E90</strain>
    </source>
</reference>
<dbReference type="Pfam" id="PF06210">
    <property type="entry name" value="DUF1003"/>
    <property type="match status" value="1"/>
</dbReference>
<protein>
    <submittedName>
        <fullName evidence="2">Uncharacterized membrane protein</fullName>
    </submittedName>
</protein>